<dbReference type="AlphaFoldDB" id="A0A2G3E924"/>
<keyword evidence="2" id="KW-1185">Reference proteome</keyword>
<name>A0A2G3E924_9FIRM</name>
<comment type="caution">
    <text evidence="1">The sequence shown here is derived from an EMBL/GenBank/DDBJ whole genome shotgun (WGS) entry which is preliminary data.</text>
</comment>
<evidence type="ECO:0000313" key="1">
    <source>
        <dbReference type="EMBL" id="PHU39802.1"/>
    </source>
</evidence>
<sequence length="80" mass="8735">MTDKIIIMFHCGGKSIDVEIPSSITANELIHGLNVGFNLGIDESNESECFLRSENPLALIKGNIEISELGLRNGSSVYLR</sequence>
<evidence type="ECO:0008006" key="3">
    <source>
        <dbReference type="Google" id="ProtNLM"/>
    </source>
</evidence>
<accession>A0A2G3E924</accession>
<organism evidence="1 2">
    <name type="scientific">Pseudobutyrivibrio ruminis</name>
    <dbReference type="NCBI Taxonomy" id="46206"/>
    <lineage>
        <taxon>Bacteria</taxon>
        <taxon>Bacillati</taxon>
        <taxon>Bacillota</taxon>
        <taxon>Clostridia</taxon>
        <taxon>Lachnospirales</taxon>
        <taxon>Lachnospiraceae</taxon>
        <taxon>Pseudobutyrivibrio</taxon>
    </lineage>
</organism>
<proteinExistence type="predicted"/>
<dbReference type="InterPro" id="IPR024962">
    <property type="entry name" value="YukD-like"/>
</dbReference>
<dbReference type="Pfam" id="PF08817">
    <property type="entry name" value="YukD"/>
    <property type="match status" value="1"/>
</dbReference>
<protein>
    <recommendedName>
        <fullName evidence="3">WXG100 protein secretion system (Wss), protein YukD</fullName>
    </recommendedName>
</protein>
<evidence type="ECO:0000313" key="2">
    <source>
        <dbReference type="Proteomes" id="UP000224317"/>
    </source>
</evidence>
<dbReference type="RefSeq" id="WP_090489531.1">
    <property type="nucleotide sequence ID" value="NZ_PDYH01000034.1"/>
</dbReference>
<reference evidence="1" key="1">
    <citation type="submission" date="2017-10" db="EMBL/GenBank/DDBJ databases">
        <title>Resolving the taxonomy of Roseburia spp., Eubacterium rectale and Agathobacter spp. through phylogenomic analysis.</title>
        <authorList>
            <person name="Sheridan P.O."/>
            <person name="Walker A.W."/>
            <person name="Duncan S.H."/>
            <person name="Scott K.P."/>
            <person name="Toole P.W.O."/>
            <person name="Luis P."/>
            <person name="Flint H.J."/>
        </authorList>
    </citation>
    <scope>NUCLEOTIDE SEQUENCE [LARGE SCALE GENOMIC DNA]</scope>
    <source>
        <strain evidence="1">JK10</strain>
    </source>
</reference>
<gene>
    <name evidence="1" type="ORF">CSX00_09305</name>
</gene>
<dbReference type="Proteomes" id="UP000224317">
    <property type="component" value="Unassembled WGS sequence"/>
</dbReference>
<dbReference type="EMBL" id="PDYH01000034">
    <property type="protein sequence ID" value="PHU39802.1"/>
    <property type="molecule type" value="Genomic_DNA"/>
</dbReference>